<gene>
    <name evidence="2" type="ORF">ACFYKX_02430</name>
</gene>
<protein>
    <recommendedName>
        <fullName evidence="4">Sporulation protein YjcZ</fullName>
    </recommendedName>
</protein>
<sequence length="87" mass="9587">MNYYRMCCDGIGRPVRIRTHDGRMHVGIIDRVTPSRVFLRPMGGARRNYGGAGYNGAAYPYGGWGLGWGFAAGIAIGAIVSLAFFWW</sequence>
<keyword evidence="1" id="KW-0472">Membrane</keyword>
<dbReference type="RefSeq" id="WP_389357701.1">
    <property type="nucleotide sequence ID" value="NZ_JBIACK010000001.1"/>
</dbReference>
<reference evidence="2 3" key="1">
    <citation type="submission" date="2024-08" db="EMBL/GenBank/DDBJ databases">
        <title>Two novel Cytobacillus novel species.</title>
        <authorList>
            <person name="Liu G."/>
        </authorList>
    </citation>
    <scope>NUCLEOTIDE SEQUENCE [LARGE SCALE GENOMIC DNA]</scope>
    <source>
        <strain evidence="2 3">FJAT-54145</strain>
    </source>
</reference>
<evidence type="ECO:0000313" key="3">
    <source>
        <dbReference type="Proteomes" id="UP001601059"/>
    </source>
</evidence>
<dbReference type="EMBL" id="JBIACK010000001">
    <property type="protein sequence ID" value="MFE8699475.1"/>
    <property type="molecule type" value="Genomic_DNA"/>
</dbReference>
<keyword evidence="1" id="KW-0812">Transmembrane</keyword>
<evidence type="ECO:0000313" key="2">
    <source>
        <dbReference type="EMBL" id="MFE8699475.1"/>
    </source>
</evidence>
<keyword evidence="1" id="KW-1133">Transmembrane helix</keyword>
<keyword evidence="3" id="KW-1185">Reference proteome</keyword>
<organism evidence="2 3">
    <name type="scientific">Cytobacillus spartinae</name>
    <dbReference type="NCBI Taxonomy" id="3299023"/>
    <lineage>
        <taxon>Bacteria</taxon>
        <taxon>Bacillati</taxon>
        <taxon>Bacillota</taxon>
        <taxon>Bacilli</taxon>
        <taxon>Bacillales</taxon>
        <taxon>Bacillaceae</taxon>
        <taxon>Cytobacillus</taxon>
    </lineage>
</organism>
<feature type="transmembrane region" description="Helical" evidence="1">
    <location>
        <begin position="66"/>
        <end position="86"/>
    </location>
</feature>
<accession>A0ABW6K5L3</accession>
<dbReference type="Proteomes" id="UP001601059">
    <property type="component" value="Unassembled WGS sequence"/>
</dbReference>
<evidence type="ECO:0008006" key="4">
    <source>
        <dbReference type="Google" id="ProtNLM"/>
    </source>
</evidence>
<comment type="caution">
    <text evidence="2">The sequence shown here is derived from an EMBL/GenBank/DDBJ whole genome shotgun (WGS) entry which is preliminary data.</text>
</comment>
<proteinExistence type="predicted"/>
<name>A0ABW6K5L3_9BACI</name>
<evidence type="ECO:0000256" key="1">
    <source>
        <dbReference type="SAM" id="Phobius"/>
    </source>
</evidence>